<dbReference type="KEGG" id="ahb:bsdtb5_26360"/>
<dbReference type="Proteomes" id="UP000595897">
    <property type="component" value="Chromosome"/>
</dbReference>
<keyword evidence="8" id="KW-1185">Reference proteome</keyword>
<dbReference type="PROSITE" id="PS51257">
    <property type="entry name" value="PROKAR_LIPOPROTEIN"/>
    <property type="match status" value="1"/>
</dbReference>
<dbReference type="InterPro" id="IPR006060">
    <property type="entry name" value="Maltose/Cyclodextrin-bd"/>
</dbReference>
<keyword evidence="2 5" id="KW-0813">Transport</keyword>
<evidence type="ECO:0000256" key="3">
    <source>
        <dbReference type="ARBA" id="ARBA00022597"/>
    </source>
</evidence>
<dbReference type="PANTHER" id="PTHR30061:SF50">
    <property type="entry name" value="MALTOSE_MALTODEXTRIN-BINDING PERIPLASMIC PROTEIN"/>
    <property type="match status" value="1"/>
</dbReference>
<dbReference type="GO" id="GO:0042956">
    <property type="term" value="P:maltodextrin transmembrane transport"/>
    <property type="evidence" value="ECO:0007669"/>
    <property type="project" value="TreeGrafter"/>
</dbReference>
<evidence type="ECO:0000256" key="6">
    <source>
        <dbReference type="SAM" id="MobiDB-lite"/>
    </source>
</evidence>
<comment type="similarity">
    <text evidence="1 5">Belongs to the bacterial solute-binding protein 1 family.</text>
</comment>
<evidence type="ECO:0000256" key="2">
    <source>
        <dbReference type="ARBA" id="ARBA00022448"/>
    </source>
</evidence>
<dbReference type="GO" id="GO:0015768">
    <property type="term" value="P:maltose transport"/>
    <property type="evidence" value="ECO:0007669"/>
    <property type="project" value="TreeGrafter"/>
</dbReference>
<sequence>MKKRVKQSISLLLCVLLVLGALTGCGSKDTKDTSKETKETTKEEAKESSTPKEPVSIKVWHDGNEAIMKTIETRVNDTLKDENITVTFEKKAGITDQMKLYGNDEANGPDMYMAAHDSLGTFAEMGILAPITDIIDTSVMADQLPMTVDAGKYKDTQYMLPIYFETLLFMYNKDLWQGEVPTTTDALYDYMVANTNADAGTYAVVNQHSTAYNVAPVINGFGGYIIDKDAKPGLNEQATKDAITYNQKFAKLEADGDYNTVTTLFNEGKAAAIIGGPWLIDGINKAGIKLGVKSLSSFTLPNGNALAPYSGVQGVGVMKYAAASKKDAIAKVLTVLAGPEVGIDLAKTANCAPANQKSYDDTTVAANEMIVAIKDTASTALPMPNIPQMSVMWGPTESLLAAVNKSGEDVNKAADKYQKEALKAISDMQ</sequence>
<dbReference type="GO" id="GO:1901982">
    <property type="term" value="F:maltose binding"/>
    <property type="evidence" value="ECO:0007669"/>
    <property type="project" value="TreeGrafter"/>
</dbReference>
<evidence type="ECO:0000256" key="1">
    <source>
        <dbReference type="ARBA" id="ARBA00008520"/>
    </source>
</evidence>
<feature type="signal peptide" evidence="5">
    <location>
        <begin position="1"/>
        <end position="23"/>
    </location>
</feature>
<reference evidence="7 8" key="1">
    <citation type="submission" date="2020-11" db="EMBL/GenBank/DDBJ databases">
        <title>Draft genome sequencing of a Lachnospiraceae strain isolated from anoxic soil subjected to BSD treatment.</title>
        <authorList>
            <person name="Uek A."/>
            <person name="Tonouchi A."/>
        </authorList>
    </citation>
    <scope>NUCLEOTIDE SEQUENCE [LARGE SCALE GENOMIC DNA]</scope>
    <source>
        <strain evidence="7 8">TB5</strain>
    </source>
</reference>
<keyword evidence="4 5" id="KW-0732">Signal</keyword>
<keyword evidence="5" id="KW-0472">Membrane</keyword>
<dbReference type="SUPFAM" id="SSF53850">
    <property type="entry name" value="Periplasmic binding protein-like II"/>
    <property type="match status" value="1"/>
</dbReference>
<name>A0A7R7IDV0_9FIRM</name>
<organism evidence="7 8">
    <name type="scientific">Anaeromicropila herbilytica</name>
    <dbReference type="NCBI Taxonomy" id="2785025"/>
    <lineage>
        <taxon>Bacteria</taxon>
        <taxon>Bacillati</taxon>
        <taxon>Bacillota</taxon>
        <taxon>Clostridia</taxon>
        <taxon>Lachnospirales</taxon>
        <taxon>Lachnospiraceae</taxon>
        <taxon>Anaeromicropila</taxon>
    </lineage>
</organism>
<keyword evidence="5" id="KW-0449">Lipoprotein</keyword>
<evidence type="ECO:0000256" key="5">
    <source>
        <dbReference type="RuleBase" id="RU365005"/>
    </source>
</evidence>
<dbReference type="AlphaFoldDB" id="A0A7R7IDV0"/>
<dbReference type="GO" id="GO:0055052">
    <property type="term" value="C:ATP-binding cassette (ABC) transporter complex, substrate-binding subunit-containing"/>
    <property type="evidence" value="ECO:0007669"/>
    <property type="project" value="TreeGrafter"/>
</dbReference>
<dbReference type="RefSeq" id="WP_271712468.1">
    <property type="nucleotide sequence ID" value="NZ_AP024169.1"/>
</dbReference>
<comment type="subcellular location">
    <subcellularLocation>
        <location evidence="5">Cell membrane</location>
        <topology evidence="5">Lipid-anchor</topology>
    </subcellularLocation>
</comment>
<dbReference type="InterPro" id="IPR006059">
    <property type="entry name" value="SBP"/>
</dbReference>
<evidence type="ECO:0000313" key="8">
    <source>
        <dbReference type="Proteomes" id="UP000595897"/>
    </source>
</evidence>
<feature type="compositionally biased region" description="Basic and acidic residues" evidence="6">
    <location>
        <begin position="28"/>
        <end position="50"/>
    </location>
</feature>
<keyword evidence="5" id="KW-1003">Cell membrane</keyword>
<feature type="chain" id="PRO_5039752484" description="Maltodextrin-binding protein" evidence="5">
    <location>
        <begin position="24"/>
        <end position="429"/>
    </location>
</feature>
<evidence type="ECO:0000256" key="4">
    <source>
        <dbReference type="ARBA" id="ARBA00022729"/>
    </source>
</evidence>
<dbReference type="Gene3D" id="3.40.190.10">
    <property type="entry name" value="Periplasmic binding protein-like II"/>
    <property type="match status" value="2"/>
</dbReference>
<accession>A0A7R7IDV0</accession>
<feature type="region of interest" description="Disordered" evidence="6">
    <location>
        <begin position="28"/>
        <end position="54"/>
    </location>
</feature>
<dbReference type="PANTHER" id="PTHR30061">
    <property type="entry name" value="MALTOSE-BINDING PERIPLASMIC PROTEIN"/>
    <property type="match status" value="1"/>
</dbReference>
<proteinExistence type="inferred from homology"/>
<dbReference type="EMBL" id="AP024169">
    <property type="protein sequence ID" value="BCN31341.1"/>
    <property type="molecule type" value="Genomic_DNA"/>
</dbReference>
<dbReference type="Pfam" id="PF13416">
    <property type="entry name" value="SBP_bac_8"/>
    <property type="match status" value="1"/>
</dbReference>
<keyword evidence="3 5" id="KW-0762">Sugar transport</keyword>
<protein>
    <recommendedName>
        <fullName evidence="5">Maltodextrin-binding protein</fullName>
    </recommendedName>
</protein>
<dbReference type="PRINTS" id="PR00181">
    <property type="entry name" value="MALTOSEBP"/>
</dbReference>
<dbReference type="GO" id="GO:0015144">
    <property type="term" value="F:carbohydrate transmembrane transporter activity"/>
    <property type="evidence" value="ECO:0007669"/>
    <property type="project" value="InterPro"/>
</dbReference>
<evidence type="ECO:0000313" key="7">
    <source>
        <dbReference type="EMBL" id="BCN31341.1"/>
    </source>
</evidence>
<gene>
    <name evidence="7" type="ORF">bsdtb5_26360</name>
</gene>